<dbReference type="GO" id="GO:0005245">
    <property type="term" value="F:voltage-gated calcium channel activity"/>
    <property type="evidence" value="ECO:0007669"/>
    <property type="project" value="TreeGrafter"/>
</dbReference>
<proteinExistence type="predicted"/>
<dbReference type="GO" id="GO:0005891">
    <property type="term" value="C:voltage-gated calcium channel complex"/>
    <property type="evidence" value="ECO:0007669"/>
    <property type="project" value="TreeGrafter"/>
</dbReference>
<keyword evidence="1" id="KW-0732">Signal</keyword>
<dbReference type="EMBL" id="CADCSZ010000175">
    <property type="protein sequence ID" value="CAA9262897.1"/>
    <property type="molecule type" value="Genomic_DNA"/>
</dbReference>
<accession>A0A6J4IXG8</accession>
<dbReference type="InterPro" id="IPR036465">
    <property type="entry name" value="vWFA_dom_sf"/>
</dbReference>
<dbReference type="PROSITE" id="PS51257">
    <property type="entry name" value="PROKAR_LIPOPROTEIN"/>
    <property type="match status" value="1"/>
</dbReference>
<dbReference type="PROSITE" id="PS50234">
    <property type="entry name" value="VWFA"/>
    <property type="match status" value="1"/>
</dbReference>
<dbReference type="PANTHER" id="PTHR10166">
    <property type="entry name" value="VOLTAGE-DEPENDENT CALCIUM CHANNEL SUBUNIT ALPHA-2/DELTA-RELATED"/>
    <property type="match status" value="1"/>
</dbReference>
<dbReference type="SMART" id="SM00327">
    <property type="entry name" value="VWA"/>
    <property type="match status" value="1"/>
</dbReference>
<dbReference type="Gene3D" id="3.40.50.410">
    <property type="entry name" value="von Willebrand factor, type A domain"/>
    <property type="match status" value="1"/>
</dbReference>
<feature type="signal peptide" evidence="1">
    <location>
        <begin position="1"/>
        <end position="21"/>
    </location>
</feature>
<name>A0A6J4IXG8_9ACTN</name>
<evidence type="ECO:0000259" key="2">
    <source>
        <dbReference type="PROSITE" id="PS50234"/>
    </source>
</evidence>
<protein>
    <recommendedName>
        <fullName evidence="2">VWFA domain-containing protein</fullName>
    </recommendedName>
</protein>
<reference evidence="3" key="1">
    <citation type="submission" date="2020-02" db="EMBL/GenBank/DDBJ databases">
        <authorList>
            <person name="Meier V. D."/>
        </authorList>
    </citation>
    <scope>NUCLEOTIDE SEQUENCE</scope>
    <source>
        <strain evidence="3">AVDCRST_MAG76</strain>
    </source>
</reference>
<feature type="domain" description="VWFA" evidence="2">
    <location>
        <begin position="404"/>
        <end position="595"/>
    </location>
</feature>
<evidence type="ECO:0000256" key="1">
    <source>
        <dbReference type="SAM" id="SignalP"/>
    </source>
</evidence>
<dbReference type="SUPFAM" id="SSF53850">
    <property type="entry name" value="Periplasmic binding protein-like II"/>
    <property type="match status" value="1"/>
</dbReference>
<dbReference type="Pfam" id="PF13416">
    <property type="entry name" value="SBP_bac_8"/>
    <property type="match status" value="1"/>
</dbReference>
<evidence type="ECO:0000313" key="3">
    <source>
        <dbReference type="EMBL" id="CAA9262897.1"/>
    </source>
</evidence>
<gene>
    <name evidence="3" type="ORF">AVDCRST_MAG76-2990</name>
</gene>
<dbReference type="InterPro" id="IPR051173">
    <property type="entry name" value="Ca_channel_alpha-2/delta"/>
</dbReference>
<dbReference type="PANTHER" id="PTHR10166:SF37">
    <property type="entry name" value="STOLID, ISOFORM H"/>
    <property type="match status" value="1"/>
</dbReference>
<dbReference type="AlphaFoldDB" id="A0A6J4IXG8"/>
<dbReference type="InterPro" id="IPR006059">
    <property type="entry name" value="SBP"/>
</dbReference>
<organism evidence="3">
    <name type="scientific">uncultured Acidimicrobiales bacterium</name>
    <dbReference type="NCBI Taxonomy" id="310071"/>
    <lineage>
        <taxon>Bacteria</taxon>
        <taxon>Bacillati</taxon>
        <taxon>Actinomycetota</taxon>
        <taxon>Acidimicrobiia</taxon>
        <taxon>Acidimicrobiales</taxon>
        <taxon>environmental samples</taxon>
    </lineage>
</organism>
<dbReference type="SUPFAM" id="SSF53300">
    <property type="entry name" value="vWA-like"/>
    <property type="match status" value="1"/>
</dbReference>
<dbReference type="Pfam" id="PF00092">
    <property type="entry name" value="VWA"/>
    <property type="match status" value="1"/>
</dbReference>
<feature type="chain" id="PRO_5038569224" description="VWFA domain-containing protein" evidence="1">
    <location>
        <begin position="22"/>
        <end position="599"/>
    </location>
</feature>
<dbReference type="InterPro" id="IPR002035">
    <property type="entry name" value="VWF_A"/>
</dbReference>
<sequence length="599" mass="63076">MRTRLASLVVLLALIASACTARGGGQAEGDAPEGCTTIQVTVSPEKLDLMTELAADFNKTPAAKQAADGSCAFAKVRRLSSGAGADALSGGWADEAASGPKPTIWSPAGAGWGAVANQRLADKGQPAMAPRDAQSLMLTPLVIGMPKPMADALGHPAKPIGFDDLVALSQDPAGWGGKGHPEWGPFKLGKTNPNFSTSGLNATVAQYYTAVKKSQGLTAEDVARRDVAEFNRKIEAAVVHYGDTTLTFLNNLYRADQRGTSLTYVSAVAVEEKSIIDYNRGNPDGVLEQGEKPRPPRVPLVAIYPKDGTLFSDNPLYVLDAPWVTPKHRAGGQAFSRFAQQEDNQRKALATGFRPANPAVAVADPIIAGNGVDPGQPATTLGVPEPAVLASIITMWGEQRKGAQVLLVIDVSGSMGEEGGDGQTKLDLAKQAAVNALSQFGPNDLVGLRIFSTRISPREPTDYLDLVPIGPIATNREQIANRIRGLVPTEGTPLYTTATASFELITKQYKPSLINAVVLLTDGRNEDQRNNDLQGTLAKLGAGSEGGGSQPVRLFTIGFGKDADQGALKRLAEATSARAYDSSDPKAIDQVFTNVISNF</sequence>